<gene>
    <name evidence="2" type="ORF">LOTGIDRAFT_160649</name>
</gene>
<dbReference type="KEGG" id="lgi:LOTGIDRAFT_160649"/>
<name>V3ZVG0_LOTGI</name>
<accession>V3ZVG0</accession>
<keyword evidence="3" id="KW-1185">Reference proteome</keyword>
<dbReference type="GeneID" id="20238455"/>
<evidence type="ECO:0000256" key="1">
    <source>
        <dbReference type="SAM" id="MobiDB-lite"/>
    </source>
</evidence>
<reference evidence="2 3" key="1">
    <citation type="journal article" date="2013" name="Nature">
        <title>Insights into bilaterian evolution from three spiralian genomes.</title>
        <authorList>
            <person name="Simakov O."/>
            <person name="Marletaz F."/>
            <person name="Cho S.J."/>
            <person name="Edsinger-Gonzales E."/>
            <person name="Havlak P."/>
            <person name="Hellsten U."/>
            <person name="Kuo D.H."/>
            <person name="Larsson T."/>
            <person name="Lv J."/>
            <person name="Arendt D."/>
            <person name="Savage R."/>
            <person name="Osoegawa K."/>
            <person name="de Jong P."/>
            <person name="Grimwood J."/>
            <person name="Chapman J.A."/>
            <person name="Shapiro H."/>
            <person name="Aerts A."/>
            <person name="Otillar R.P."/>
            <person name="Terry A.Y."/>
            <person name="Boore J.L."/>
            <person name="Grigoriev I.V."/>
            <person name="Lindberg D.R."/>
            <person name="Seaver E.C."/>
            <person name="Weisblat D.A."/>
            <person name="Putnam N.H."/>
            <person name="Rokhsar D.S."/>
        </authorList>
    </citation>
    <scope>NUCLEOTIDE SEQUENCE [LARGE SCALE GENOMIC DNA]</scope>
</reference>
<dbReference type="EMBL" id="KB201656">
    <property type="protein sequence ID" value="ESO95493.1"/>
    <property type="molecule type" value="Genomic_DNA"/>
</dbReference>
<evidence type="ECO:0000313" key="2">
    <source>
        <dbReference type="EMBL" id="ESO95493.1"/>
    </source>
</evidence>
<protein>
    <submittedName>
        <fullName evidence="2">Uncharacterized protein</fullName>
    </submittedName>
</protein>
<dbReference type="HOGENOM" id="CLU_2239641_0_0_1"/>
<organism evidence="2 3">
    <name type="scientific">Lottia gigantea</name>
    <name type="common">Giant owl limpet</name>
    <dbReference type="NCBI Taxonomy" id="225164"/>
    <lineage>
        <taxon>Eukaryota</taxon>
        <taxon>Metazoa</taxon>
        <taxon>Spiralia</taxon>
        <taxon>Lophotrochozoa</taxon>
        <taxon>Mollusca</taxon>
        <taxon>Gastropoda</taxon>
        <taxon>Patellogastropoda</taxon>
        <taxon>Lottioidea</taxon>
        <taxon>Lottiidae</taxon>
        <taxon>Lottia</taxon>
    </lineage>
</organism>
<proteinExistence type="predicted"/>
<dbReference type="RefSeq" id="XP_009053998.1">
    <property type="nucleotide sequence ID" value="XM_009055750.1"/>
</dbReference>
<dbReference type="AlphaFoldDB" id="V3ZVG0"/>
<dbReference type="Proteomes" id="UP000030746">
    <property type="component" value="Unassembled WGS sequence"/>
</dbReference>
<feature type="compositionally biased region" description="Low complexity" evidence="1">
    <location>
        <begin position="46"/>
        <end position="58"/>
    </location>
</feature>
<feature type="compositionally biased region" description="Polar residues" evidence="1">
    <location>
        <begin position="70"/>
        <end position="82"/>
    </location>
</feature>
<dbReference type="CTD" id="20238455"/>
<evidence type="ECO:0000313" key="3">
    <source>
        <dbReference type="Proteomes" id="UP000030746"/>
    </source>
</evidence>
<sequence length="105" mass="11618">MKLQDLSDHEEIALQPYQIHLPDTPQYEQFAIPHTQQSKTAVELIQPDAPQQPSSVSPPKSPPPEATPNAVKSQQSPNTTAADKTDIDILNDLIAELDEIEKIQI</sequence>
<feature type="region of interest" description="Disordered" evidence="1">
    <location>
        <begin position="45"/>
        <end position="86"/>
    </location>
</feature>